<dbReference type="PANTHER" id="PTHR43048:SF3">
    <property type="entry name" value="METHYLMALONYL-COA EPIMERASE, MITOCHONDRIAL"/>
    <property type="match status" value="1"/>
</dbReference>
<dbReference type="SUPFAM" id="SSF54593">
    <property type="entry name" value="Glyoxalase/Bleomycin resistance protein/Dihydroxybiphenyl dioxygenase"/>
    <property type="match status" value="1"/>
</dbReference>
<dbReference type="PANTHER" id="PTHR43048">
    <property type="entry name" value="METHYLMALONYL-COA EPIMERASE"/>
    <property type="match status" value="1"/>
</dbReference>
<evidence type="ECO:0000256" key="2">
    <source>
        <dbReference type="SAM" id="SignalP"/>
    </source>
</evidence>
<evidence type="ECO:0000313" key="4">
    <source>
        <dbReference type="EMBL" id="QEG20473.1"/>
    </source>
</evidence>
<dbReference type="GO" id="GO:0046872">
    <property type="term" value="F:metal ion binding"/>
    <property type="evidence" value="ECO:0007669"/>
    <property type="project" value="UniProtKB-KW"/>
</dbReference>
<dbReference type="EMBL" id="CP042912">
    <property type="protein sequence ID" value="QEG20473.1"/>
    <property type="molecule type" value="Genomic_DNA"/>
</dbReference>
<dbReference type="CDD" id="cd06587">
    <property type="entry name" value="VOC"/>
    <property type="match status" value="1"/>
</dbReference>
<feature type="domain" description="VOC" evidence="3">
    <location>
        <begin position="37"/>
        <end position="180"/>
    </location>
</feature>
<dbReference type="GO" id="GO:0046491">
    <property type="term" value="P:L-methylmalonyl-CoA metabolic process"/>
    <property type="evidence" value="ECO:0007669"/>
    <property type="project" value="TreeGrafter"/>
</dbReference>
<protein>
    <submittedName>
        <fullName evidence="4">Glyoxalase-like domain protein</fullName>
    </submittedName>
</protein>
<evidence type="ECO:0000256" key="1">
    <source>
        <dbReference type="ARBA" id="ARBA00022723"/>
    </source>
</evidence>
<dbReference type="GO" id="GO:0004493">
    <property type="term" value="F:methylmalonyl-CoA epimerase activity"/>
    <property type="evidence" value="ECO:0007669"/>
    <property type="project" value="TreeGrafter"/>
</dbReference>
<dbReference type="AlphaFoldDB" id="A0A5B9PBH0"/>
<keyword evidence="1" id="KW-0479">Metal-binding</keyword>
<proteinExistence type="predicted"/>
<keyword evidence="5" id="KW-1185">Reference proteome</keyword>
<sequence precursor="true">MTLKNYLLSSIAILVCAVGSSFISAGSNQDESEFTKPTIDIGCVVSDIDASVKFYTEAIGFEQTSEFKVGAEYANKVGLTDNKPLDVKVLTLGTGAGATQLKLMQVDGESAKAAHDHIHTTLGYSYLTIYVKSTEAAMKRLKDAGVETVAESPLPIEGAEQITLTLIRDPDGNIIELISPSPEK</sequence>
<dbReference type="STRING" id="980251.GCA_001642875_02495"/>
<organism evidence="4 5">
    <name type="scientific">Mariniblastus fucicola</name>
    <dbReference type="NCBI Taxonomy" id="980251"/>
    <lineage>
        <taxon>Bacteria</taxon>
        <taxon>Pseudomonadati</taxon>
        <taxon>Planctomycetota</taxon>
        <taxon>Planctomycetia</taxon>
        <taxon>Pirellulales</taxon>
        <taxon>Pirellulaceae</taxon>
        <taxon>Mariniblastus</taxon>
    </lineage>
</organism>
<accession>A0A5B9PBH0</accession>
<dbReference type="InterPro" id="IPR004360">
    <property type="entry name" value="Glyas_Fos-R_dOase_dom"/>
</dbReference>
<keyword evidence="2" id="KW-0732">Signal</keyword>
<feature type="chain" id="PRO_5022855327" evidence="2">
    <location>
        <begin position="26"/>
        <end position="184"/>
    </location>
</feature>
<dbReference type="KEGG" id="mff:MFFC18_03210"/>
<dbReference type="Proteomes" id="UP000322214">
    <property type="component" value="Chromosome"/>
</dbReference>
<dbReference type="Pfam" id="PF00903">
    <property type="entry name" value="Glyoxalase"/>
    <property type="match status" value="1"/>
</dbReference>
<gene>
    <name evidence="4" type="ORF">MFFC18_03210</name>
</gene>
<reference evidence="4 5" key="1">
    <citation type="submission" date="2019-08" db="EMBL/GenBank/DDBJ databases">
        <title>Deep-cultivation of Planctomycetes and their phenomic and genomic characterization uncovers novel biology.</title>
        <authorList>
            <person name="Wiegand S."/>
            <person name="Jogler M."/>
            <person name="Boedeker C."/>
            <person name="Pinto D."/>
            <person name="Vollmers J."/>
            <person name="Rivas-Marin E."/>
            <person name="Kohn T."/>
            <person name="Peeters S.H."/>
            <person name="Heuer A."/>
            <person name="Rast P."/>
            <person name="Oberbeckmann S."/>
            <person name="Bunk B."/>
            <person name="Jeske O."/>
            <person name="Meyerdierks A."/>
            <person name="Storesund J.E."/>
            <person name="Kallscheuer N."/>
            <person name="Luecker S."/>
            <person name="Lage O.M."/>
            <person name="Pohl T."/>
            <person name="Merkel B.J."/>
            <person name="Hornburger P."/>
            <person name="Mueller R.-W."/>
            <person name="Bruemmer F."/>
            <person name="Labrenz M."/>
            <person name="Spormann A.M."/>
            <person name="Op den Camp H."/>
            <person name="Overmann J."/>
            <person name="Amann R."/>
            <person name="Jetten M.S.M."/>
            <person name="Mascher T."/>
            <person name="Medema M.H."/>
            <person name="Devos D.P."/>
            <person name="Kaster A.-K."/>
            <person name="Ovreas L."/>
            <person name="Rohde M."/>
            <person name="Galperin M.Y."/>
            <person name="Jogler C."/>
        </authorList>
    </citation>
    <scope>NUCLEOTIDE SEQUENCE [LARGE SCALE GENOMIC DNA]</scope>
    <source>
        <strain evidence="4 5">FC18</strain>
    </source>
</reference>
<dbReference type="InterPro" id="IPR029068">
    <property type="entry name" value="Glyas_Bleomycin-R_OHBP_Dase"/>
</dbReference>
<evidence type="ECO:0000313" key="5">
    <source>
        <dbReference type="Proteomes" id="UP000322214"/>
    </source>
</evidence>
<name>A0A5B9PBH0_9BACT</name>
<dbReference type="InterPro" id="IPR051785">
    <property type="entry name" value="MMCE/EMCE_epimerase"/>
</dbReference>
<dbReference type="RefSeq" id="WP_087149666.1">
    <property type="nucleotide sequence ID" value="NZ_CP042912.1"/>
</dbReference>
<evidence type="ECO:0000259" key="3">
    <source>
        <dbReference type="PROSITE" id="PS51819"/>
    </source>
</evidence>
<dbReference type="PROSITE" id="PS51819">
    <property type="entry name" value="VOC"/>
    <property type="match status" value="1"/>
</dbReference>
<dbReference type="OrthoDB" id="375220at2"/>
<dbReference type="Gene3D" id="3.10.180.10">
    <property type="entry name" value="2,3-Dihydroxybiphenyl 1,2-Dioxygenase, domain 1"/>
    <property type="match status" value="1"/>
</dbReference>
<feature type="signal peptide" evidence="2">
    <location>
        <begin position="1"/>
        <end position="25"/>
    </location>
</feature>
<dbReference type="InterPro" id="IPR037523">
    <property type="entry name" value="VOC_core"/>
</dbReference>